<feature type="region of interest" description="Disordered" evidence="1">
    <location>
        <begin position="47"/>
        <end position="83"/>
    </location>
</feature>
<organism evidence="2 3">
    <name type="scientific">Mesorhizobium escarrei</name>
    <dbReference type="NCBI Taxonomy" id="666018"/>
    <lineage>
        <taxon>Bacteria</taxon>
        <taxon>Pseudomonadati</taxon>
        <taxon>Pseudomonadota</taxon>
        <taxon>Alphaproteobacteria</taxon>
        <taxon>Hyphomicrobiales</taxon>
        <taxon>Phyllobacteriaceae</taxon>
        <taxon>Mesorhizobium</taxon>
    </lineage>
</organism>
<reference evidence="2 3" key="1">
    <citation type="submission" date="2022-03" db="EMBL/GenBank/DDBJ databases">
        <authorList>
            <person name="Brunel B."/>
        </authorList>
    </citation>
    <scope>NUCLEOTIDE SEQUENCE [LARGE SCALE GENOMIC DNA]</scope>
    <source>
        <strain evidence="2">STM5069sample</strain>
    </source>
</reference>
<accession>A0ABM9DRM3</accession>
<dbReference type="EMBL" id="CAKXZT010000116">
    <property type="protein sequence ID" value="CAH2399319.1"/>
    <property type="molecule type" value="Genomic_DNA"/>
</dbReference>
<evidence type="ECO:0000313" key="2">
    <source>
        <dbReference type="EMBL" id="CAH2399319.1"/>
    </source>
</evidence>
<gene>
    <name evidence="2" type="ORF">MES5069_220102</name>
</gene>
<sequence>MAELVQRIGWTCLFPADVGSGETLRSLLAIDMLMRTGTRQMREHHLACPHRTPSAKRLPRTNLQSGRCPGLQRGRPAPHLSIV</sequence>
<dbReference type="Proteomes" id="UP001153050">
    <property type="component" value="Unassembled WGS sequence"/>
</dbReference>
<proteinExistence type="predicted"/>
<keyword evidence="3" id="KW-1185">Reference proteome</keyword>
<protein>
    <submittedName>
        <fullName evidence="2">Uncharacterized protein</fullName>
    </submittedName>
</protein>
<evidence type="ECO:0000256" key="1">
    <source>
        <dbReference type="SAM" id="MobiDB-lite"/>
    </source>
</evidence>
<comment type="caution">
    <text evidence="2">The sequence shown here is derived from an EMBL/GenBank/DDBJ whole genome shotgun (WGS) entry which is preliminary data.</text>
</comment>
<evidence type="ECO:0000313" key="3">
    <source>
        <dbReference type="Proteomes" id="UP001153050"/>
    </source>
</evidence>
<name>A0ABM9DRM3_9HYPH</name>